<proteinExistence type="predicted"/>
<dbReference type="EMBL" id="CADEHS020000008">
    <property type="protein sequence ID" value="CAG9944787.1"/>
    <property type="molecule type" value="Genomic_DNA"/>
</dbReference>
<comment type="caution">
    <text evidence="1">The sequence shown here is derived from an EMBL/GenBank/DDBJ whole genome shotgun (WGS) entry which is preliminary data.</text>
</comment>
<reference evidence="1" key="1">
    <citation type="submission" date="2020-04" db="EMBL/GenBank/DDBJ databases">
        <authorList>
            <person name="Broberg M."/>
        </authorList>
    </citation>
    <scope>NUCLEOTIDE SEQUENCE</scope>
</reference>
<gene>
    <name evidence="1" type="ORF">CRV2_00010879</name>
</gene>
<evidence type="ECO:0000313" key="1">
    <source>
        <dbReference type="EMBL" id="CAG9944787.1"/>
    </source>
</evidence>
<evidence type="ECO:0000313" key="2">
    <source>
        <dbReference type="Proteomes" id="UP000836387"/>
    </source>
</evidence>
<accession>A0ACA9TV96</accession>
<name>A0ACA9TV96_BIOOC</name>
<reference evidence="1" key="2">
    <citation type="submission" date="2021-10" db="EMBL/GenBank/DDBJ databases">
        <authorList>
            <person name="Piombo E."/>
        </authorList>
    </citation>
    <scope>NUCLEOTIDE SEQUENCE</scope>
</reference>
<organism evidence="1 2">
    <name type="scientific">Clonostachys rosea f. rosea IK726</name>
    <dbReference type="NCBI Taxonomy" id="1349383"/>
    <lineage>
        <taxon>Eukaryota</taxon>
        <taxon>Fungi</taxon>
        <taxon>Dikarya</taxon>
        <taxon>Ascomycota</taxon>
        <taxon>Pezizomycotina</taxon>
        <taxon>Sordariomycetes</taxon>
        <taxon>Hypocreomycetidae</taxon>
        <taxon>Hypocreales</taxon>
        <taxon>Bionectriaceae</taxon>
        <taxon>Clonostachys</taxon>
    </lineage>
</organism>
<protein>
    <submittedName>
        <fullName evidence="1">Uncharacterized protein</fullName>
    </submittedName>
</protein>
<sequence length="262" mass="28909">MPSFSDSGPLYLGFDLSTQQLKAVVVDSNLQTVGQAKVDFDGDFAPKYGVKKGVHVRESTGEVYAPDQSTEEEAQAFDAELGDREQLAQVTGSGAHHRFTGLQIMRLRRTKPDVYAKSTRISLVSSWLASVLIGKIAPLDVADVLGGVDGVYKLDVGGNACAIGGAYKALWATERAEGETFDELIGKRWKEEGAIERVDEGYREGVYEGYGNVLGAFEEMERRLLAEEKKPEEEKNKSEEEGKSRVGHHARRYSNRRNGEEM</sequence>
<dbReference type="Proteomes" id="UP000836387">
    <property type="component" value="Unassembled WGS sequence"/>
</dbReference>
<keyword evidence="2" id="KW-1185">Reference proteome</keyword>